<dbReference type="AlphaFoldDB" id="A0AAD5Y5M6"/>
<sequence>MSETTPLINTSVPAKKSHKNVIIGCVVVAAVAIGGFITYTKLSKSVPEAGKVEGFPEADAELFNFKLSRNKIDPVEHVAFDCKGFGACNATVRFSDVSEIQMDYLIQSNDEHCMEYTDVWSSLDSNIYTVHVHTPKQRPTHPRDLKFQVLIHLNVPKSLEFDFDIDADVGLLDFVGTPKKISAMTSHIHAGIIKVKDVKSDTFDFQMNAGVMTVQDIKAVDLVKADTNAAVVEFDVEFVENGERKVDLYADAGVIVGKYENYASFTAKVEAGVHSFDLVPLPESFTKVTGEAAEIDLALTDFEGSVDLKATVGTVKLKYSTPKKVNLKKKKAFPGEHYVGTIGEGKMQLQSVVTAGTIKATFE</sequence>
<protein>
    <recommendedName>
        <fullName evidence="4">Adhesin domain-containing protein</fullName>
    </recommendedName>
</protein>
<comment type="caution">
    <text evidence="2">The sequence shown here is derived from an EMBL/GenBank/DDBJ whole genome shotgun (WGS) entry which is preliminary data.</text>
</comment>
<feature type="transmembrane region" description="Helical" evidence="1">
    <location>
        <begin position="21"/>
        <end position="39"/>
    </location>
</feature>
<dbReference type="Proteomes" id="UP001210925">
    <property type="component" value="Unassembled WGS sequence"/>
</dbReference>
<keyword evidence="1" id="KW-1133">Transmembrane helix</keyword>
<evidence type="ECO:0000313" key="3">
    <source>
        <dbReference type="Proteomes" id="UP001210925"/>
    </source>
</evidence>
<name>A0AAD5Y5M6_9FUNG</name>
<reference evidence="2" key="1">
    <citation type="submission" date="2020-05" db="EMBL/GenBank/DDBJ databases">
        <title>Phylogenomic resolution of chytrid fungi.</title>
        <authorList>
            <person name="Stajich J.E."/>
            <person name="Amses K."/>
            <person name="Simmons R."/>
            <person name="Seto K."/>
            <person name="Myers J."/>
            <person name="Bonds A."/>
            <person name="Quandt C.A."/>
            <person name="Barry K."/>
            <person name="Liu P."/>
            <person name="Grigoriev I."/>
            <person name="Longcore J.E."/>
            <person name="James T.Y."/>
        </authorList>
    </citation>
    <scope>NUCLEOTIDE SEQUENCE</scope>
    <source>
        <strain evidence="2">PLAUS21</strain>
    </source>
</reference>
<dbReference type="EMBL" id="JADGKB010000118">
    <property type="protein sequence ID" value="KAJ3253148.1"/>
    <property type="molecule type" value="Genomic_DNA"/>
</dbReference>
<organism evidence="2 3">
    <name type="scientific">Boothiomyces macroporosus</name>
    <dbReference type="NCBI Taxonomy" id="261099"/>
    <lineage>
        <taxon>Eukaryota</taxon>
        <taxon>Fungi</taxon>
        <taxon>Fungi incertae sedis</taxon>
        <taxon>Chytridiomycota</taxon>
        <taxon>Chytridiomycota incertae sedis</taxon>
        <taxon>Chytridiomycetes</taxon>
        <taxon>Rhizophydiales</taxon>
        <taxon>Terramycetaceae</taxon>
        <taxon>Boothiomyces</taxon>
    </lineage>
</organism>
<proteinExistence type="predicted"/>
<accession>A0AAD5Y5M6</accession>
<evidence type="ECO:0008006" key="4">
    <source>
        <dbReference type="Google" id="ProtNLM"/>
    </source>
</evidence>
<gene>
    <name evidence="2" type="ORF">HK103_000843</name>
</gene>
<keyword evidence="1" id="KW-0472">Membrane</keyword>
<keyword evidence="3" id="KW-1185">Reference proteome</keyword>
<evidence type="ECO:0000313" key="2">
    <source>
        <dbReference type="EMBL" id="KAJ3253148.1"/>
    </source>
</evidence>
<keyword evidence="1" id="KW-0812">Transmembrane</keyword>
<evidence type="ECO:0000256" key="1">
    <source>
        <dbReference type="SAM" id="Phobius"/>
    </source>
</evidence>